<keyword evidence="2" id="KW-1185">Reference proteome</keyword>
<gene>
    <name evidence="1" type="ORF">HNQ88_005118</name>
</gene>
<comment type="caution">
    <text evidence="1">The sequence shown here is derived from an EMBL/GenBank/DDBJ whole genome shotgun (WGS) entry which is preliminary data.</text>
</comment>
<dbReference type="Proteomes" id="UP001185092">
    <property type="component" value="Unassembled WGS sequence"/>
</dbReference>
<reference evidence="1" key="1">
    <citation type="submission" date="2023-07" db="EMBL/GenBank/DDBJ databases">
        <title>Genomic Encyclopedia of Type Strains, Phase IV (KMG-IV): sequencing the most valuable type-strain genomes for metagenomic binning, comparative biology and taxonomic classification.</title>
        <authorList>
            <person name="Goeker M."/>
        </authorList>
    </citation>
    <scope>NUCLEOTIDE SEQUENCE</scope>
    <source>
        <strain evidence="1">DSM 26174</strain>
    </source>
</reference>
<protein>
    <submittedName>
        <fullName evidence="1">Uncharacterized protein</fullName>
    </submittedName>
</protein>
<accession>A0AAE3XQ82</accession>
<dbReference type="AlphaFoldDB" id="A0AAE3XQ82"/>
<name>A0AAE3XQ82_9BACT</name>
<evidence type="ECO:0000313" key="1">
    <source>
        <dbReference type="EMBL" id="MDR6242031.1"/>
    </source>
</evidence>
<organism evidence="1 2">
    <name type="scientific">Aureibacter tunicatorum</name>
    <dbReference type="NCBI Taxonomy" id="866807"/>
    <lineage>
        <taxon>Bacteria</taxon>
        <taxon>Pseudomonadati</taxon>
        <taxon>Bacteroidota</taxon>
        <taxon>Cytophagia</taxon>
        <taxon>Cytophagales</taxon>
        <taxon>Persicobacteraceae</taxon>
        <taxon>Aureibacter</taxon>
    </lineage>
</organism>
<sequence>MEKKETIIENLLAERKDLGLGHCSNCGHCSASF</sequence>
<proteinExistence type="predicted"/>
<evidence type="ECO:0000313" key="2">
    <source>
        <dbReference type="Proteomes" id="UP001185092"/>
    </source>
</evidence>
<dbReference type="EMBL" id="JAVDQD010000016">
    <property type="protein sequence ID" value="MDR6242031.1"/>
    <property type="molecule type" value="Genomic_DNA"/>
</dbReference>